<sequence>MSRKIVIIGAVALGPKVACRARRLDPDADIVMLDRDSYISYGGCGIPYYVGGDVADIDGLLSTAYHARRDAAFFENTKRVRALTETEALEIDRAGRRVRVKDLKSGQESWLDYDTLVLATGSTPVIPPIEGRDLPGVMAVANLHQAKWIKESVQRGQVESAVIVGGGAIGLEMAEAFADLWGIQSTVIEMQPHVLPQALGPDMARLVENSFTAAGVSILTGERAARIVGDAENGVQALETASGKRLDCQLVILAVGARPNSELARKAGLAVGRFGGVLVDRRMRTSDPNIFAGGDCVELPHALSGNTVHMPLGSMANRQGRVIGANVTGSHAEFPPVLGSFCMKAFEAGVARAGLTEAQALDAGYKPASATVAMHDRAHFYPTAKIMYLRLIADRVTRRVLGIEAFGANGDAVKARVDAVAAAMRFGASLEDVSNLEVAYAPPYAQAMDILNAAANVVQNVVEGVNAAMPMEEFLRDFEAGKFKVLDVRGAANAASYIEKFGDKWLNIPGEELAARLEEVDPEQPLVLFCNSGQRSYEAQRTMASRGLPVARNVEGGHLLLSALDKAFLGQGEDEK</sequence>
<dbReference type="KEGG" id="daf:Desaf_0611"/>
<feature type="domain" description="Rhodanese" evidence="7">
    <location>
        <begin position="479"/>
        <end position="570"/>
    </location>
</feature>
<dbReference type="Pfam" id="PF02852">
    <property type="entry name" value="Pyr_redox_dim"/>
    <property type="match status" value="1"/>
</dbReference>
<keyword evidence="9" id="KW-1185">Reference proteome</keyword>
<dbReference type="PANTHER" id="PTHR43429">
    <property type="entry name" value="PYRIDINE NUCLEOTIDE-DISULFIDE OXIDOREDUCTASE DOMAIN-CONTAINING"/>
    <property type="match status" value="1"/>
</dbReference>
<comment type="similarity">
    <text evidence="2">Belongs to the class-III pyridine nucleotide-disulfide oxidoreductase family.</text>
</comment>
<dbReference type="PANTHER" id="PTHR43429:SF1">
    <property type="entry name" value="NAD(P)H SULFUR OXIDOREDUCTASE (COA-DEPENDENT)"/>
    <property type="match status" value="1"/>
</dbReference>
<keyword evidence="6" id="KW-0676">Redox-active center</keyword>
<dbReference type="eggNOG" id="COG0446">
    <property type="taxonomic scope" value="Bacteria"/>
</dbReference>
<accession>F3YUL0</accession>
<dbReference type="STRING" id="690850.Desaf_0611"/>
<reference evidence="8 9" key="1">
    <citation type="journal article" date="2011" name="J. Bacteriol.">
        <title>Genome sequence of the mercury-methylating and pleomorphic Desulfovibrio africanus Strain Walvis Bay.</title>
        <authorList>
            <person name="Brown S.D."/>
            <person name="Wall J.D."/>
            <person name="Kucken A.M."/>
            <person name="Gilmour C.C."/>
            <person name="Podar M."/>
            <person name="Brandt C.C."/>
            <person name="Teshima H."/>
            <person name="Detter J.C."/>
            <person name="Han C.S."/>
            <person name="Land M.L."/>
            <person name="Lucas S."/>
            <person name="Han J."/>
            <person name="Pennacchio L."/>
            <person name="Nolan M."/>
            <person name="Pitluck S."/>
            <person name="Woyke T."/>
            <person name="Goodwin L."/>
            <person name="Palumbo A.V."/>
            <person name="Elias D.A."/>
        </authorList>
    </citation>
    <scope>NUCLEOTIDE SEQUENCE [LARGE SCALE GENOMIC DNA]</scope>
    <source>
        <strain evidence="8 9">Walvis Bay</strain>
    </source>
</reference>
<dbReference type="Gene3D" id="3.50.50.60">
    <property type="entry name" value="FAD/NAD(P)-binding domain"/>
    <property type="match status" value="2"/>
</dbReference>
<gene>
    <name evidence="8" type="ORF">Desaf_0611</name>
</gene>
<dbReference type="InterPro" id="IPR036873">
    <property type="entry name" value="Rhodanese-like_dom_sf"/>
</dbReference>
<dbReference type="eggNOG" id="COG0607">
    <property type="taxonomic scope" value="Bacteria"/>
</dbReference>
<dbReference type="Gene3D" id="3.40.250.10">
    <property type="entry name" value="Rhodanese-like domain"/>
    <property type="match status" value="1"/>
</dbReference>
<dbReference type="RefSeq" id="WP_014258803.1">
    <property type="nucleotide sequence ID" value="NC_016629.1"/>
</dbReference>
<evidence type="ECO:0000256" key="2">
    <source>
        <dbReference type="ARBA" id="ARBA00009130"/>
    </source>
</evidence>
<dbReference type="PRINTS" id="PR00411">
    <property type="entry name" value="PNDRDTASEI"/>
</dbReference>
<keyword evidence="4" id="KW-0274">FAD</keyword>
<name>F3YUL0_DESAF</name>
<evidence type="ECO:0000313" key="8">
    <source>
        <dbReference type="EMBL" id="EGJ48964.1"/>
    </source>
</evidence>
<keyword evidence="5" id="KW-0560">Oxidoreductase</keyword>
<evidence type="ECO:0000259" key="7">
    <source>
        <dbReference type="PROSITE" id="PS50206"/>
    </source>
</evidence>
<dbReference type="InterPro" id="IPR004099">
    <property type="entry name" value="Pyr_nucl-diS_OxRdtase_dimer"/>
</dbReference>
<dbReference type="HOGENOM" id="CLU_003291_1_2_7"/>
<dbReference type="InterPro" id="IPR036188">
    <property type="entry name" value="FAD/NAD-bd_sf"/>
</dbReference>
<organism evidence="8 9">
    <name type="scientific">Desulfocurvibacter africanus subsp. africanus str. Walvis Bay</name>
    <dbReference type="NCBI Taxonomy" id="690850"/>
    <lineage>
        <taxon>Bacteria</taxon>
        <taxon>Pseudomonadati</taxon>
        <taxon>Thermodesulfobacteriota</taxon>
        <taxon>Desulfovibrionia</taxon>
        <taxon>Desulfovibrionales</taxon>
        <taxon>Desulfovibrionaceae</taxon>
        <taxon>Desulfocurvibacter</taxon>
    </lineage>
</organism>
<dbReference type="PROSITE" id="PS50206">
    <property type="entry name" value="RHODANESE_3"/>
    <property type="match status" value="1"/>
</dbReference>
<dbReference type="InterPro" id="IPR001763">
    <property type="entry name" value="Rhodanese-like_dom"/>
</dbReference>
<evidence type="ECO:0000256" key="1">
    <source>
        <dbReference type="ARBA" id="ARBA00001974"/>
    </source>
</evidence>
<dbReference type="SUPFAM" id="SSF55424">
    <property type="entry name" value="FAD/NAD-linked reductases, dimerisation (C-terminal) domain"/>
    <property type="match status" value="1"/>
</dbReference>
<evidence type="ECO:0000256" key="4">
    <source>
        <dbReference type="ARBA" id="ARBA00022827"/>
    </source>
</evidence>
<dbReference type="InterPro" id="IPR016156">
    <property type="entry name" value="FAD/NAD-linked_Rdtase_dimer_sf"/>
</dbReference>
<evidence type="ECO:0000256" key="6">
    <source>
        <dbReference type="ARBA" id="ARBA00023284"/>
    </source>
</evidence>
<proteinExistence type="inferred from homology"/>
<dbReference type="EMBL" id="CP003221">
    <property type="protein sequence ID" value="EGJ48964.1"/>
    <property type="molecule type" value="Genomic_DNA"/>
</dbReference>
<dbReference type="GO" id="GO:0016491">
    <property type="term" value="F:oxidoreductase activity"/>
    <property type="evidence" value="ECO:0007669"/>
    <property type="project" value="UniProtKB-KW"/>
</dbReference>
<evidence type="ECO:0000256" key="5">
    <source>
        <dbReference type="ARBA" id="ARBA00023002"/>
    </source>
</evidence>
<keyword evidence="3" id="KW-0285">Flavoprotein</keyword>
<dbReference type="InterPro" id="IPR023753">
    <property type="entry name" value="FAD/NAD-binding_dom"/>
</dbReference>
<dbReference type="SUPFAM" id="SSF52821">
    <property type="entry name" value="Rhodanese/Cell cycle control phosphatase"/>
    <property type="match status" value="1"/>
</dbReference>
<dbReference type="AlphaFoldDB" id="F3YUL0"/>
<dbReference type="Proteomes" id="UP000007844">
    <property type="component" value="Chromosome"/>
</dbReference>
<dbReference type="SMART" id="SM00450">
    <property type="entry name" value="RHOD"/>
    <property type="match status" value="1"/>
</dbReference>
<evidence type="ECO:0000313" key="9">
    <source>
        <dbReference type="Proteomes" id="UP000007844"/>
    </source>
</evidence>
<dbReference type="SUPFAM" id="SSF51905">
    <property type="entry name" value="FAD/NAD(P)-binding domain"/>
    <property type="match status" value="1"/>
</dbReference>
<evidence type="ECO:0000256" key="3">
    <source>
        <dbReference type="ARBA" id="ARBA00022630"/>
    </source>
</evidence>
<dbReference type="InterPro" id="IPR050260">
    <property type="entry name" value="FAD-bd_OxRdtase"/>
</dbReference>
<dbReference type="PRINTS" id="PR00368">
    <property type="entry name" value="FADPNR"/>
</dbReference>
<comment type="cofactor">
    <cofactor evidence="1">
        <name>FAD</name>
        <dbReference type="ChEBI" id="CHEBI:57692"/>
    </cofactor>
</comment>
<dbReference type="Pfam" id="PF00581">
    <property type="entry name" value="Rhodanese"/>
    <property type="match status" value="1"/>
</dbReference>
<dbReference type="Pfam" id="PF07992">
    <property type="entry name" value="Pyr_redox_2"/>
    <property type="match status" value="1"/>
</dbReference>
<protein>
    <submittedName>
        <fullName evidence="8">CoA-disulfide reductase</fullName>
    </submittedName>
</protein>